<proteinExistence type="predicted"/>
<feature type="repeat" description="ANK" evidence="3">
    <location>
        <begin position="440"/>
        <end position="473"/>
    </location>
</feature>
<keyword evidence="5" id="KW-1185">Reference proteome</keyword>
<dbReference type="InterPro" id="IPR002110">
    <property type="entry name" value="Ankyrin_rpt"/>
</dbReference>
<gene>
    <name evidence="4" type="ORF">TRFO_36690</name>
</gene>
<reference evidence="4" key="1">
    <citation type="submission" date="2016-10" db="EMBL/GenBank/DDBJ databases">
        <authorList>
            <person name="Benchimol M."/>
            <person name="Almeida L.G."/>
            <person name="Vasconcelos A.T."/>
            <person name="Perreira-Neves A."/>
            <person name="Rosa I.A."/>
            <person name="Tasca T."/>
            <person name="Bogo M.R."/>
            <person name="de Souza W."/>
        </authorList>
    </citation>
    <scope>NUCLEOTIDE SEQUENCE [LARGE SCALE GENOMIC DNA]</scope>
    <source>
        <strain evidence="4">K</strain>
    </source>
</reference>
<dbReference type="SUPFAM" id="SSF48403">
    <property type="entry name" value="Ankyrin repeat"/>
    <property type="match status" value="2"/>
</dbReference>
<dbReference type="PANTHER" id="PTHR24198:SF165">
    <property type="entry name" value="ANKYRIN REPEAT-CONTAINING PROTEIN-RELATED"/>
    <property type="match status" value="1"/>
</dbReference>
<dbReference type="AlphaFoldDB" id="A0A1J4JER7"/>
<name>A0A1J4JER7_9EUKA</name>
<accession>A0A1J4JER7</accession>
<feature type="repeat" description="ANK" evidence="3">
    <location>
        <begin position="644"/>
        <end position="677"/>
    </location>
</feature>
<dbReference type="RefSeq" id="XP_068350298.1">
    <property type="nucleotide sequence ID" value="XM_068510976.1"/>
</dbReference>
<dbReference type="PANTHER" id="PTHR24198">
    <property type="entry name" value="ANKYRIN REPEAT AND PROTEIN KINASE DOMAIN-CONTAINING PROTEIN"/>
    <property type="match status" value="1"/>
</dbReference>
<evidence type="ECO:0000313" key="5">
    <source>
        <dbReference type="Proteomes" id="UP000179807"/>
    </source>
</evidence>
<organism evidence="4 5">
    <name type="scientific">Tritrichomonas foetus</name>
    <dbReference type="NCBI Taxonomy" id="1144522"/>
    <lineage>
        <taxon>Eukaryota</taxon>
        <taxon>Metamonada</taxon>
        <taxon>Parabasalia</taxon>
        <taxon>Tritrichomonadida</taxon>
        <taxon>Tritrichomonadidae</taxon>
        <taxon>Tritrichomonas</taxon>
    </lineage>
</organism>
<sequence length="775" mass="90359">MEIEYLKHFSREEAILSLQSLAATAEMIMSIDEYNYEEIKQKIIESEYLNSKLSFAPLLYIIRASIEVRPKSHALYISLLESLSDHIKLFFSSKKVYHIFKRLTSTVFCLYKMGLILFDDLNLSTGQQEQRLIFYKEILERDSEKMSIFDQTNESLFLFNQRTDYNEHWQNCINGCDKHPVKVIIRNDDIDKFIQLLSEQIVKIDDIIQKSIYEDNHRDQTIDQILYKMSLIEYAVMFGSVNIFKFLWLQKVECNKEQMIQYAVESGNSEILFTLEESGVKFTETLVGNAIYYHRNHVAEYLINSLQTKLKCFEFVSTVKNLNYKMFLDLSSLIEIELVNKVFDEYVSIPHIACEKGDFSIIKYLFTINGFNFHRKGEDCDLYPIFSTIIFDHFELFQYLVLTEHVPYSIDSFHKIDVNGIFDVDLIDFDEDEDDQFQNVGKTALHLACKFGRINFIEFLLKENKIDINSADYYELTPLHLAVKSQNVKAIKLLCETPGIDLNARDFKKRTPLLYAILKDDFEIIQYFAQLKDVDWNASDIQNKSILEYSMINLDSEHLKFLLEIEDLDINKRSKNNDHPICIPIISDNFVNFKVCYENKRFCRNILLNGDKTIFQTCVSCNSQTFVHYLVREMKVDINETNSVGKTALHFSVIENNKNSVISLLEFPEIDLNIRDKNGFAPLHYACMNSSIGAQKLIIESLYQHGGLILDAEDNEGMTPFMHTVKHSAYEQCVLLFNYGADINHKNMKGESVTTIALQKNDPKILSLLKIKHYM</sequence>
<evidence type="ECO:0000256" key="2">
    <source>
        <dbReference type="ARBA" id="ARBA00023043"/>
    </source>
</evidence>
<dbReference type="SMART" id="SM00248">
    <property type="entry name" value="ANK"/>
    <property type="match status" value="10"/>
</dbReference>
<dbReference type="VEuPathDB" id="TrichDB:TRFO_36690"/>
<protein>
    <submittedName>
        <fullName evidence="4">Uncharacterized protein</fullName>
    </submittedName>
</protein>
<evidence type="ECO:0000256" key="3">
    <source>
        <dbReference type="PROSITE-ProRule" id="PRU00023"/>
    </source>
</evidence>
<comment type="caution">
    <text evidence="4">The sequence shown here is derived from an EMBL/GenBank/DDBJ whole genome shotgun (WGS) entry which is preliminary data.</text>
</comment>
<keyword evidence="2 3" id="KW-0040">ANK repeat</keyword>
<dbReference type="Pfam" id="PF12796">
    <property type="entry name" value="Ank_2"/>
    <property type="match status" value="2"/>
</dbReference>
<dbReference type="EMBL" id="MLAK01001133">
    <property type="protein sequence ID" value="OHS97161.1"/>
    <property type="molecule type" value="Genomic_DNA"/>
</dbReference>
<dbReference type="GeneID" id="94845680"/>
<evidence type="ECO:0000256" key="1">
    <source>
        <dbReference type="ARBA" id="ARBA00022737"/>
    </source>
</evidence>
<dbReference type="Gene3D" id="1.25.40.20">
    <property type="entry name" value="Ankyrin repeat-containing domain"/>
    <property type="match status" value="2"/>
</dbReference>
<dbReference type="OrthoDB" id="548769at2759"/>
<feature type="repeat" description="ANK" evidence="3">
    <location>
        <begin position="716"/>
        <end position="748"/>
    </location>
</feature>
<dbReference type="PROSITE" id="PS50088">
    <property type="entry name" value="ANK_REPEAT"/>
    <property type="match status" value="3"/>
</dbReference>
<evidence type="ECO:0000313" key="4">
    <source>
        <dbReference type="EMBL" id="OHS97161.1"/>
    </source>
</evidence>
<keyword evidence="1" id="KW-0677">Repeat</keyword>
<dbReference type="Proteomes" id="UP000179807">
    <property type="component" value="Unassembled WGS sequence"/>
</dbReference>
<dbReference type="InterPro" id="IPR036770">
    <property type="entry name" value="Ankyrin_rpt-contain_sf"/>
</dbReference>
<dbReference type="PROSITE" id="PS50297">
    <property type="entry name" value="ANK_REP_REGION"/>
    <property type="match status" value="1"/>
</dbReference>